<dbReference type="Pfam" id="PF06087">
    <property type="entry name" value="Tyr-DNA_phospho"/>
    <property type="match status" value="1"/>
</dbReference>
<gene>
    <name evidence="1" type="ORF">HK105_207329</name>
</gene>
<dbReference type="Proteomes" id="UP001527925">
    <property type="component" value="Unassembled WGS sequence"/>
</dbReference>
<organism evidence="1 2">
    <name type="scientific">Polyrhizophydium stewartii</name>
    <dbReference type="NCBI Taxonomy" id="2732419"/>
    <lineage>
        <taxon>Eukaryota</taxon>
        <taxon>Fungi</taxon>
        <taxon>Fungi incertae sedis</taxon>
        <taxon>Chytridiomycota</taxon>
        <taxon>Chytridiomycota incertae sedis</taxon>
        <taxon>Chytridiomycetes</taxon>
        <taxon>Rhizophydiales</taxon>
        <taxon>Rhizophydiales incertae sedis</taxon>
        <taxon>Polyrhizophydium</taxon>
    </lineage>
</organism>
<accession>A0ABR4N143</accession>
<comment type="caution">
    <text evidence="1">The sequence shown here is derived from an EMBL/GenBank/DDBJ whole genome shotgun (WGS) entry which is preliminary data.</text>
</comment>
<dbReference type="SUPFAM" id="SSF56024">
    <property type="entry name" value="Phospholipase D/nuclease"/>
    <property type="match status" value="1"/>
</dbReference>
<evidence type="ECO:0000313" key="2">
    <source>
        <dbReference type="Proteomes" id="UP001527925"/>
    </source>
</evidence>
<evidence type="ECO:0000313" key="1">
    <source>
        <dbReference type="EMBL" id="KAL2913210.1"/>
    </source>
</evidence>
<dbReference type="EMBL" id="JADGIZ020000050">
    <property type="protein sequence ID" value="KAL2913210.1"/>
    <property type="molecule type" value="Genomic_DNA"/>
</dbReference>
<sequence length="1039" mass="116558">MSQKATLKKECFSTYAMEEDWFLEQVPEHIKLCVARHKPAGLPHSMSDNLLSVFPWMPEFGVMHIKLMLLWYLRFLRVVITLANLMRCDWEELASVSLIGHAIGAAEFCNLMLMPDWLVRNALRSQNRQSGRILPQTLFVKVLGDSRAQPIAVASGDAASGRALRTVADLVDAAKAALPHLIGSIDASRITAHLDEQRARAGIRLRSDMLLRDLPHPRDTPLPGSTSDNPLVVTLPRTPTPPARPPCSGTTARFKFLYPVATMTTISVLDIALCDGRIHIDSVLKKLGRGAVELQIIEGRPAFTIRQRPDGFSEQRFSSSATHYIYVQHDSSSNESVKLTRINSLRSDPYKHFSIQEDSYLWDLEAEAQKYWRARQPPVVPDSLAQMIRENLEISRFKGTGTPGSIATALLCHALSATKLCKERIFIKENLRLEANIPGTETSDDISIIRHYGAAKVAVGLNRGTKPSAQDVRLLVMAHPSHRREGNYTSYRVALIHAAICLNARWTASPDIQASAPSIYCICTKGHYWEVYRLTLSQGKLFTDQGASNALFYEYGRHLDAIGRVTQQQLPALARVAIRAQSGRILPQTLFVKVLGDSRAQPIAVASGDAGSGRALRTVADLVDAAKAALPHLIGSIDASRITAHLDEQRARAGIRLRSDMLLRDLPHPRDTPLPGSTSDSPLVIRAPIAPKLVRGRCGKATFEFYHHCPEQSHFKTLELDLNCGRVNLYRLYEQLRVSRLYLLIGLGKSGFVIDNSCYNSLTSFEPNQTYRFLLLRPQGIRKITVTDDTLDRDALLAEFGIDIVCDAWNLRAEVEQHWIQWQRLSVPGNMAQTLEEYLNFGFIEPATKRSVIVSAILQHVFLAARVGRDLLYFEEDVCLLFRIPRISSDRQVTWIHYDGKVDFAFGHTDSFAWISESIAVIVCVVKTQETFEMAHTRALEQAAAALSIRSHAYYNNRHSQTSVFFVVTDSQKWRFYQLFDEGTFLRCVASDVMELGMSTNSDGRQQIGIPSLKRLYSRLLCVVEKCWETSPCVERKFD</sequence>
<keyword evidence="2" id="KW-1185">Reference proteome</keyword>
<proteinExistence type="predicted"/>
<name>A0ABR4N143_9FUNG</name>
<reference evidence="1 2" key="1">
    <citation type="submission" date="2023-09" db="EMBL/GenBank/DDBJ databases">
        <title>Pangenome analysis of Batrachochytrium dendrobatidis and related Chytrids.</title>
        <authorList>
            <person name="Yacoub M.N."/>
            <person name="Stajich J.E."/>
            <person name="James T.Y."/>
        </authorList>
    </citation>
    <scope>NUCLEOTIDE SEQUENCE [LARGE SCALE GENOMIC DNA]</scope>
    <source>
        <strain evidence="1 2">JEL0888</strain>
    </source>
</reference>
<dbReference type="Gene3D" id="3.30.870.10">
    <property type="entry name" value="Endonuclease Chain A"/>
    <property type="match status" value="1"/>
</dbReference>
<protein>
    <submittedName>
        <fullName evidence="1">Uncharacterized protein</fullName>
    </submittedName>
</protein>
<dbReference type="InterPro" id="IPR010347">
    <property type="entry name" value="Tdp1"/>
</dbReference>